<feature type="domain" description="Protein kinase" evidence="1">
    <location>
        <begin position="1"/>
        <end position="127"/>
    </location>
</feature>
<proteinExistence type="predicted"/>
<dbReference type="PANTHER" id="PTHR15853">
    <property type="entry name" value="THIOREDOXIN-RELATED"/>
    <property type="match status" value="1"/>
</dbReference>
<accession>A0AAD2CH57</accession>
<dbReference type="EMBL" id="CAKOGP040000336">
    <property type="protein sequence ID" value="CAJ1934553.1"/>
    <property type="molecule type" value="Genomic_DNA"/>
</dbReference>
<dbReference type="AlphaFoldDB" id="A0AAD2CH57"/>
<organism evidence="2 3">
    <name type="scientific">Cylindrotheca closterium</name>
    <dbReference type="NCBI Taxonomy" id="2856"/>
    <lineage>
        <taxon>Eukaryota</taxon>
        <taxon>Sar</taxon>
        <taxon>Stramenopiles</taxon>
        <taxon>Ochrophyta</taxon>
        <taxon>Bacillariophyta</taxon>
        <taxon>Bacillariophyceae</taxon>
        <taxon>Bacillariophycidae</taxon>
        <taxon>Bacillariales</taxon>
        <taxon>Bacillariaceae</taxon>
        <taxon>Cylindrotheca</taxon>
    </lineage>
</organism>
<protein>
    <recommendedName>
        <fullName evidence="1">Protein kinase domain-containing protein</fullName>
    </recommendedName>
</protein>
<dbReference type="GO" id="GO:0015036">
    <property type="term" value="F:disulfide oxidoreductase activity"/>
    <property type="evidence" value="ECO:0007669"/>
    <property type="project" value="TreeGrafter"/>
</dbReference>
<reference evidence="2" key="1">
    <citation type="submission" date="2023-08" db="EMBL/GenBank/DDBJ databases">
        <authorList>
            <person name="Audoor S."/>
            <person name="Bilcke G."/>
        </authorList>
    </citation>
    <scope>NUCLEOTIDE SEQUENCE</scope>
</reference>
<dbReference type="InterPro" id="IPR039101">
    <property type="entry name" value="TMX2"/>
</dbReference>
<evidence type="ECO:0000313" key="3">
    <source>
        <dbReference type="Proteomes" id="UP001295423"/>
    </source>
</evidence>
<evidence type="ECO:0000259" key="1">
    <source>
        <dbReference type="PROSITE" id="PS50011"/>
    </source>
</evidence>
<dbReference type="PANTHER" id="PTHR15853:SF0">
    <property type="entry name" value="THIOREDOXIN-RELATED TRANSMEMBRANE PROTEIN 2"/>
    <property type="match status" value="1"/>
</dbReference>
<gene>
    <name evidence="2" type="ORF">CYCCA115_LOCUS3893</name>
</gene>
<keyword evidence="3" id="KW-1185">Reference proteome</keyword>
<dbReference type="InterPro" id="IPR011009">
    <property type="entry name" value="Kinase-like_dom_sf"/>
</dbReference>
<evidence type="ECO:0000313" key="2">
    <source>
        <dbReference type="EMBL" id="CAJ1934553.1"/>
    </source>
</evidence>
<sequence length="127" mass="14498">MHGQNFVHGDLLPRNVIFTNDEGCNDKGYLIDFDLTREVLGKGETYVMGYNYIDFVAFRHPDAVAGKQMAKEHDIHSLRMMSRYFFNISDDRLDECNIGELIAWFSKNTESAQNVCDNQASGSPDRP</sequence>
<dbReference type="Gene3D" id="1.10.510.10">
    <property type="entry name" value="Transferase(Phosphotransferase) domain 1"/>
    <property type="match status" value="1"/>
</dbReference>
<dbReference type="InterPro" id="IPR000719">
    <property type="entry name" value="Prot_kinase_dom"/>
</dbReference>
<dbReference type="GO" id="GO:0005524">
    <property type="term" value="F:ATP binding"/>
    <property type="evidence" value="ECO:0007669"/>
    <property type="project" value="InterPro"/>
</dbReference>
<dbReference type="Proteomes" id="UP001295423">
    <property type="component" value="Unassembled WGS sequence"/>
</dbReference>
<comment type="caution">
    <text evidence="2">The sequence shown here is derived from an EMBL/GenBank/DDBJ whole genome shotgun (WGS) entry which is preliminary data.</text>
</comment>
<name>A0AAD2CH57_9STRA</name>
<dbReference type="GO" id="GO:0004672">
    <property type="term" value="F:protein kinase activity"/>
    <property type="evidence" value="ECO:0007669"/>
    <property type="project" value="InterPro"/>
</dbReference>
<dbReference type="SUPFAM" id="SSF56112">
    <property type="entry name" value="Protein kinase-like (PK-like)"/>
    <property type="match status" value="1"/>
</dbReference>
<dbReference type="PROSITE" id="PS50011">
    <property type="entry name" value="PROTEIN_KINASE_DOM"/>
    <property type="match status" value="1"/>
</dbReference>